<organism evidence="2 3">
    <name type="scientific">Lacticaseibacillus paracasei subsp. paracasei CNCM I-4270</name>
    <dbReference type="NCBI Taxonomy" id="1256202"/>
    <lineage>
        <taxon>Bacteria</taxon>
        <taxon>Bacillati</taxon>
        <taxon>Bacillota</taxon>
        <taxon>Bacilli</taxon>
        <taxon>Lactobacillales</taxon>
        <taxon>Lactobacillaceae</taxon>
        <taxon>Lacticaseibacillus</taxon>
    </lineage>
</organism>
<evidence type="ECO:0000313" key="3">
    <source>
        <dbReference type="Proteomes" id="UP000014249"/>
    </source>
</evidence>
<proteinExistence type="predicted"/>
<evidence type="ECO:0000313" key="2">
    <source>
        <dbReference type="EMBL" id="EPC49657.1"/>
    </source>
</evidence>
<name>A0A8E0M8A8_LACPA</name>
<sequence length="107" mass="12513">VIDLHKQRWRCHNCYHTVSAKTPLVQPNHTIAAHMTERIMKLAHERLPVKTIARIIGISASSVQRIIDQNLKLRPARRLPTRLCFDEFRSTHGMMSFMGLMEHPYEK</sequence>
<feature type="non-terminal residue" evidence="2">
    <location>
        <position position="1"/>
    </location>
</feature>
<evidence type="ECO:0000259" key="1">
    <source>
        <dbReference type="Pfam" id="PF13542"/>
    </source>
</evidence>
<accession>A0A8E0M8A8</accession>
<dbReference type="InterPro" id="IPR047951">
    <property type="entry name" value="Transpos_ISL3"/>
</dbReference>
<feature type="domain" description="Transposase IS204/IS1001/IS1096/IS1165 helix-turn-helix" evidence="1">
    <location>
        <begin position="21"/>
        <end position="68"/>
    </location>
</feature>
<protein>
    <submittedName>
        <fullName evidence="2">Transposase</fullName>
    </submittedName>
</protein>
<reference evidence="2 3" key="1">
    <citation type="journal article" date="2013" name="PLoS ONE">
        <title>Lactobacillus paracasei comparative genomics: towards species pan-genome definition and exploitation of diversity.</title>
        <authorList>
            <person name="Smokvina T."/>
            <person name="Wels M."/>
            <person name="Polka J."/>
            <person name="Chervaux C."/>
            <person name="Brisse S."/>
            <person name="Boekhorst J."/>
            <person name="van Hylckama Vlieg J.E."/>
            <person name="Siezen R.J."/>
        </authorList>
    </citation>
    <scope>NUCLEOTIDE SEQUENCE [LARGE SCALE GENOMIC DNA]</scope>
    <source>
        <strain evidence="2 3">CNCM I-4270</strain>
    </source>
</reference>
<dbReference type="PANTHER" id="PTHR33498:SF1">
    <property type="entry name" value="TRANSPOSASE FOR INSERTION SEQUENCE ELEMENT IS1557"/>
    <property type="match status" value="1"/>
</dbReference>
<gene>
    <name evidence="2" type="ORF">Lpp77_16587</name>
</gene>
<dbReference type="AlphaFoldDB" id="A0A8E0M8A8"/>
<dbReference type="InterPro" id="IPR032877">
    <property type="entry name" value="Transposase_HTH"/>
</dbReference>
<dbReference type="Pfam" id="PF13542">
    <property type="entry name" value="HTH_Tnp_ISL3"/>
    <property type="match status" value="1"/>
</dbReference>
<dbReference type="EMBL" id="ANJX01000457">
    <property type="protein sequence ID" value="EPC49657.1"/>
    <property type="molecule type" value="Genomic_DNA"/>
</dbReference>
<dbReference type="PANTHER" id="PTHR33498">
    <property type="entry name" value="TRANSPOSASE FOR INSERTION SEQUENCE ELEMENT IS1557"/>
    <property type="match status" value="1"/>
</dbReference>
<dbReference type="Proteomes" id="UP000014249">
    <property type="component" value="Unassembled WGS sequence"/>
</dbReference>
<comment type="caution">
    <text evidence="2">The sequence shown here is derived from an EMBL/GenBank/DDBJ whole genome shotgun (WGS) entry which is preliminary data.</text>
</comment>